<proteinExistence type="predicted"/>
<dbReference type="InParanoid" id="I1BPU6"/>
<dbReference type="Proteomes" id="UP000009138">
    <property type="component" value="Unassembled WGS sequence"/>
</dbReference>
<organism evidence="1 2">
    <name type="scientific">Rhizopus delemar (strain RA 99-880 / ATCC MYA-4621 / FGSC 9543 / NRRL 43880)</name>
    <name type="common">Mucormycosis agent</name>
    <name type="synonym">Rhizopus arrhizus var. delemar</name>
    <dbReference type="NCBI Taxonomy" id="246409"/>
    <lineage>
        <taxon>Eukaryota</taxon>
        <taxon>Fungi</taxon>
        <taxon>Fungi incertae sedis</taxon>
        <taxon>Mucoromycota</taxon>
        <taxon>Mucoromycotina</taxon>
        <taxon>Mucoromycetes</taxon>
        <taxon>Mucorales</taxon>
        <taxon>Mucorineae</taxon>
        <taxon>Rhizopodaceae</taxon>
        <taxon>Rhizopus</taxon>
    </lineage>
</organism>
<name>I1BPU6_RHIO9</name>
<dbReference type="RefSeq" id="XP_067513622.1">
    <property type="nucleotide sequence ID" value="XM_067657521.1"/>
</dbReference>
<gene>
    <name evidence="1" type="ORF">RO3G_02930</name>
</gene>
<accession>I1BPU6</accession>
<keyword evidence="2" id="KW-1185">Reference proteome</keyword>
<dbReference type="OrthoDB" id="2405215at2759"/>
<reference evidence="1 2" key="1">
    <citation type="journal article" date="2009" name="PLoS Genet.">
        <title>Genomic analysis of the basal lineage fungus Rhizopus oryzae reveals a whole-genome duplication.</title>
        <authorList>
            <person name="Ma L.-J."/>
            <person name="Ibrahim A.S."/>
            <person name="Skory C."/>
            <person name="Grabherr M.G."/>
            <person name="Burger G."/>
            <person name="Butler M."/>
            <person name="Elias M."/>
            <person name="Idnurm A."/>
            <person name="Lang B.F."/>
            <person name="Sone T."/>
            <person name="Abe A."/>
            <person name="Calvo S.E."/>
            <person name="Corrochano L.M."/>
            <person name="Engels R."/>
            <person name="Fu J."/>
            <person name="Hansberg W."/>
            <person name="Kim J.-M."/>
            <person name="Kodira C.D."/>
            <person name="Koehrsen M.J."/>
            <person name="Liu B."/>
            <person name="Miranda-Saavedra D."/>
            <person name="O'Leary S."/>
            <person name="Ortiz-Castellanos L."/>
            <person name="Poulter R."/>
            <person name="Rodriguez-Romero J."/>
            <person name="Ruiz-Herrera J."/>
            <person name="Shen Y.-Q."/>
            <person name="Zeng Q."/>
            <person name="Galagan J."/>
            <person name="Birren B.W."/>
            <person name="Cuomo C.A."/>
            <person name="Wickes B.L."/>
        </authorList>
    </citation>
    <scope>NUCLEOTIDE SEQUENCE [LARGE SCALE GENOMIC DNA]</scope>
    <source>
        <strain evidence="2">RA 99-880 / ATCC MYA-4621 / FGSC 9543 / NRRL 43880</strain>
    </source>
</reference>
<dbReference type="VEuPathDB" id="FungiDB:RO3G_02930"/>
<dbReference type="EMBL" id="CH476733">
    <property type="protein sequence ID" value="EIE78226.1"/>
    <property type="molecule type" value="Genomic_DNA"/>
</dbReference>
<dbReference type="AlphaFoldDB" id="I1BPU6"/>
<protein>
    <submittedName>
        <fullName evidence="1">Uncharacterized protein</fullName>
    </submittedName>
</protein>
<evidence type="ECO:0000313" key="1">
    <source>
        <dbReference type="EMBL" id="EIE78226.1"/>
    </source>
</evidence>
<evidence type="ECO:0000313" key="2">
    <source>
        <dbReference type="Proteomes" id="UP000009138"/>
    </source>
</evidence>
<dbReference type="GeneID" id="93609902"/>
<sequence>MSSFWLLCENGTCHCDWRVTLVDCVERNDMLAMCVVEAFE</sequence>